<dbReference type="InterPro" id="IPR018253">
    <property type="entry name" value="DnaJ_domain_CS"/>
</dbReference>
<accession>A0AAD3DFN9</accession>
<feature type="signal peptide" evidence="5">
    <location>
        <begin position="1"/>
        <end position="21"/>
    </location>
</feature>
<dbReference type="Pfam" id="PF07719">
    <property type="entry name" value="TPR_2"/>
    <property type="match status" value="1"/>
</dbReference>
<dbReference type="Gene3D" id="1.25.40.10">
    <property type="entry name" value="Tetratricopeptide repeat domain"/>
    <property type="match status" value="1"/>
</dbReference>
<evidence type="ECO:0000313" key="8">
    <source>
        <dbReference type="Proteomes" id="UP001054857"/>
    </source>
</evidence>
<evidence type="ECO:0000256" key="1">
    <source>
        <dbReference type="ARBA" id="ARBA00022737"/>
    </source>
</evidence>
<gene>
    <name evidence="7" type="ORF">Agub_g291</name>
</gene>
<evidence type="ECO:0000256" key="3">
    <source>
        <dbReference type="PROSITE-ProRule" id="PRU00339"/>
    </source>
</evidence>
<dbReference type="InterPro" id="IPR013105">
    <property type="entry name" value="TPR_2"/>
</dbReference>
<feature type="chain" id="PRO_5042044221" description="J domain-containing protein" evidence="5">
    <location>
        <begin position="22"/>
        <end position="503"/>
    </location>
</feature>
<feature type="domain" description="J" evidence="6">
    <location>
        <begin position="408"/>
        <end position="475"/>
    </location>
</feature>
<dbReference type="InterPro" id="IPR036869">
    <property type="entry name" value="J_dom_sf"/>
</dbReference>
<dbReference type="SMART" id="SM00271">
    <property type="entry name" value="DnaJ"/>
    <property type="match status" value="1"/>
</dbReference>
<keyword evidence="5" id="KW-0732">Signal</keyword>
<keyword evidence="2 3" id="KW-0802">TPR repeat</keyword>
<dbReference type="Pfam" id="PF00226">
    <property type="entry name" value="DnaJ"/>
    <property type="match status" value="1"/>
</dbReference>
<dbReference type="AlphaFoldDB" id="A0AAD3DFN9"/>
<comment type="caution">
    <text evidence="7">The sequence shown here is derived from an EMBL/GenBank/DDBJ whole genome shotgun (WGS) entry which is preliminary data.</text>
</comment>
<dbReference type="PRINTS" id="PR00625">
    <property type="entry name" value="JDOMAIN"/>
</dbReference>
<evidence type="ECO:0000256" key="4">
    <source>
        <dbReference type="SAM" id="MobiDB-lite"/>
    </source>
</evidence>
<sequence length="503" mass="56671">MMPSQLHVLILGLLLLGLVQADVSQFLKLGDAAYANSEFTSAVRHYSSAIDLQSTVPLLYTKRAAAYMSLRSLSQALRDLDRAVQLDGSFVQGYLNRGKLQRQMCSYAAAQRDFERVLELKPGQKVADQELKRTLSARTKLEQLEALERQLSLQQQQQQASEGGGEGGGDASSNPAAAAVQALERIRPTLDALYEDSPDCLRAQLLEARLQLSAEGYEEVVGLTGRVLRADERQLEALVLRGRAYFYLADHDLAKRHFGEALKYDPEHREARSGFNKVKEYDRKRSRAERAVEAQDWREAERALSEALHVDRNHRRGNEGLWFGLCRARSALRQHASAATACANTLLLAPGHREAGLALVRELMEAERYDEAQVRARELLSSHHQRDGEFHELYREAERRLKMSKRKDYYKILGVDSSASDRDVKKAYRDLARKYHPDKVTAEEREAAEAQFREVAEAYEVLSDEEKRRLYDSGQDLDMAGGGGGGGHPWGHPGGMHFQFRYG</sequence>
<protein>
    <recommendedName>
        <fullName evidence="6">J domain-containing protein</fullName>
    </recommendedName>
</protein>
<dbReference type="SUPFAM" id="SSF48452">
    <property type="entry name" value="TPR-like"/>
    <property type="match status" value="2"/>
</dbReference>
<evidence type="ECO:0000256" key="2">
    <source>
        <dbReference type="ARBA" id="ARBA00022803"/>
    </source>
</evidence>
<dbReference type="InterPro" id="IPR001623">
    <property type="entry name" value="DnaJ_domain"/>
</dbReference>
<dbReference type="PROSITE" id="PS50005">
    <property type="entry name" value="TPR"/>
    <property type="match status" value="2"/>
</dbReference>
<feature type="repeat" description="TPR" evidence="3">
    <location>
        <begin position="91"/>
        <end position="124"/>
    </location>
</feature>
<dbReference type="Gene3D" id="1.10.287.110">
    <property type="entry name" value="DnaJ domain"/>
    <property type="match status" value="1"/>
</dbReference>
<dbReference type="Pfam" id="PF13181">
    <property type="entry name" value="TPR_8"/>
    <property type="match status" value="1"/>
</dbReference>
<dbReference type="Proteomes" id="UP001054857">
    <property type="component" value="Unassembled WGS sequence"/>
</dbReference>
<dbReference type="InterPro" id="IPR011990">
    <property type="entry name" value="TPR-like_helical_dom_sf"/>
</dbReference>
<evidence type="ECO:0000259" key="6">
    <source>
        <dbReference type="PROSITE" id="PS50076"/>
    </source>
</evidence>
<dbReference type="PANTHER" id="PTHR45188:SF2">
    <property type="entry name" value="DNAJ HOMOLOG SUBFAMILY C MEMBER 7"/>
    <property type="match status" value="1"/>
</dbReference>
<evidence type="ECO:0000313" key="7">
    <source>
        <dbReference type="EMBL" id="GFR39803.1"/>
    </source>
</evidence>
<dbReference type="PANTHER" id="PTHR45188">
    <property type="entry name" value="DNAJ PROTEIN P58IPK HOMOLOG"/>
    <property type="match status" value="1"/>
</dbReference>
<proteinExistence type="predicted"/>
<dbReference type="PROSITE" id="PS50076">
    <property type="entry name" value="DNAJ_2"/>
    <property type="match status" value="1"/>
</dbReference>
<name>A0AAD3DFN9_9CHLO</name>
<keyword evidence="1" id="KW-0677">Repeat</keyword>
<keyword evidence="8" id="KW-1185">Reference proteome</keyword>
<dbReference type="EMBL" id="BMAR01000001">
    <property type="protein sequence ID" value="GFR39803.1"/>
    <property type="molecule type" value="Genomic_DNA"/>
</dbReference>
<feature type="compositionally biased region" description="Low complexity" evidence="4">
    <location>
        <begin position="152"/>
        <end position="161"/>
    </location>
</feature>
<organism evidence="7 8">
    <name type="scientific">Astrephomene gubernaculifera</name>
    <dbReference type="NCBI Taxonomy" id="47775"/>
    <lineage>
        <taxon>Eukaryota</taxon>
        <taxon>Viridiplantae</taxon>
        <taxon>Chlorophyta</taxon>
        <taxon>core chlorophytes</taxon>
        <taxon>Chlorophyceae</taxon>
        <taxon>CS clade</taxon>
        <taxon>Chlamydomonadales</taxon>
        <taxon>Astrephomenaceae</taxon>
        <taxon>Astrephomene</taxon>
    </lineage>
</organism>
<evidence type="ECO:0000256" key="5">
    <source>
        <dbReference type="SAM" id="SignalP"/>
    </source>
</evidence>
<dbReference type="InterPro" id="IPR019734">
    <property type="entry name" value="TPR_rpt"/>
</dbReference>
<dbReference type="PROSITE" id="PS00636">
    <property type="entry name" value="DNAJ_1"/>
    <property type="match status" value="1"/>
</dbReference>
<feature type="region of interest" description="Disordered" evidence="4">
    <location>
        <begin position="152"/>
        <end position="178"/>
    </location>
</feature>
<feature type="repeat" description="TPR" evidence="3">
    <location>
        <begin position="235"/>
        <end position="268"/>
    </location>
</feature>
<reference evidence="7 8" key="1">
    <citation type="journal article" date="2021" name="Sci. Rep.">
        <title>Genome sequencing of the multicellular alga Astrephomene provides insights into convergent evolution of germ-soma differentiation.</title>
        <authorList>
            <person name="Yamashita S."/>
            <person name="Yamamoto K."/>
            <person name="Matsuzaki R."/>
            <person name="Suzuki S."/>
            <person name="Yamaguchi H."/>
            <person name="Hirooka S."/>
            <person name="Minakuchi Y."/>
            <person name="Miyagishima S."/>
            <person name="Kawachi M."/>
            <person name="Toyoda A."/>
            <person name="Nozaki H."/>
        </authorList>
    </citation>
    <scope>NUCLEOTIDE SEQUENCE [LARGE SCALE GENOMIC DNA]</scope>
    <source>
        <strain evidence="7 8">NIES-4017</strain>
    </source>
</reference>
<dbReference type="CDD" id="cd06257">
    <property type="entry name" value="DnaJ"/>
    <property type="match status" value="1"/>
</dbReference>
<dbReference type="SUPFAM" id="SSF46565">
    <property type="entry name" value="Chaperone J-domain"/>
    <property type="match status" value="1"/>
</dbReference>
<dbReference type="SMART" id="SM00028">
    <property type="entry name" value="TPR"/>
    <property type="match status" value="5"/>
</dbReference>